<keyword evidence="2" id="KW-0813">Transport</keyword>
<proteinExistence type="predicted"/>
<dbReference type="Proteomes" id="UP000501058">
    <property type="component" value="Chromosome"/>
</dbReference>
<keyword evidence="8" id="KW-1185">Reference proteome</keyword>
<dbReference type="GO" id="GO:0034755">
    <property type="term" value="P:iron ion transmembrane transport"/>
    <property type="evidence" value="ECO:0007669"/>
    <property type="project" value="TreeGrafter"/>
</dbReference>
<keyword evidence="5 6" id="KW-0472">Membrane</keyword>
<evidence type="ECO:0000256" key="4">
    <source>
        <dbReference type="ARBA" id="ARBA00022989"/>
    </source>
</evidence>
<feature type="transmembrane region" description="Helical" evidence="6">
    <location>
        <begin position="345"/>
        <end position="366"/>
    </location>
</feature>
<keyword evidence="3 6" id="KW-0812">Transmembrane</keyword>
<dbReference type="EMBL" id="CP049865">
    <property type="protein sequence ID" value="QIK71019.1"/>
    <property type="molecule type" value="Genomic_DNA"/>
</dbReference>
<gene>
    <name evidence="7" type="ORF">G7070_00395</name>
</gene>
<evidence type="ECO:0000256" key="1">
    <source>
        <dbReference type="ARBA" id="ARBA00004141"/>
    </source>
</evidence>
<dbReference type="PANTHER" id="PTHR11706">
    <property type="entry name" value="SOLUTE CARRIER PROTEIN FAMILY 11 MEMBER"/>
    <property type="match status" value="1"/>
</dbReference>
<evidence type="ECO:0000256" key="2">
    <source>
        <dbReference type="ARBA" id="ARBA00022448"/>
    </source>
</evidence>
<organism evidence="7 8">
    <name type="scientific">Propioniciclava coleopterorum</name>
    <dbReference type="NCBI Taxonomy" id="2714937"/>
    <lineage>
        <taxon>Bacteria</taxon>
        <taxon>Bacillati</taxon>
        <taxon>Actinomycetota</taxon>
        <taxon>Actinomycetes</taxon>
        <taxon>Propionibacteriales</taxon>
        <taxon>Propionibacteriaceae</taxon>
        <taxon>Propioniciclava</taxon>
    </lineage>
</organism>
<evidence type="ECO:0000256" key="6">
    <source>
        <dbReference type="SAM" id="Phobius"/>
    </source>
</evidence>
<dbReference type="NCBIfam" id="NF037982">
    <property type="entry name" value="Nramp_1"/>
    <property type="match status" value="1"/>
</dbReference>
<evidence type="ECO:0000256" key="3">
    <source>
        <dbReference type="ARBA" id="ARBA00022692"/>
    </source>
</evidence>
<dbReference type="Pfam" id="PF01566">
    <property type="entry name" value="Nramp"/>
    <property type="match status" value="1"/>
</dbReference>
<feature type="transmembrane region" description="Helical" evidence="6">
    <location>
        <begin position="378"/>
        <end position="399"/>
    </location>
</feature>
<dbReference type="PANTHER" id="PTHR11706:SF33">
    <property type="entry name" value="NATURAL RESISTANCE-ASSOCIATED MACROPHAGE PROTEIN 2"/>
    <property type="match status" value="1"/>
</dbReference>
<sequence length="404" mass="41644">MANTTVDATPRRRLALGPALVTAALVFGPGSITTASSLGASFSYRLLWIPVIATVLMLCFVDLSVRIGLTSDKGPVGTVAAHTSRIVAVLVAIGSVLIVSSFQAGNSVGTGAAANVLFAGDTKLWAGIFTAAAIAFVWLPGFYGKLEKLMVGIIAVMLVAFVITAIVSRPDPAALVAGLMPIIPTGSEAMVVGAVATTFSIVGAFYQIQLVRQRGWGAGDYRAARRDAISGTLILGTLSFVIILAAAAALHPQGIAVKSPADMANILTPTVGQWAGVLFALGLWSAAFSSLLGNATIGGGLLSAMFGNAGEDVNNRLAKICITAVLVVGGVVAIIFGGIPVQLILTAQAITVFIAPLIGIVLVWIARHRSRGDLRIGWPQTVLAVVGLVFLFFLAATYIQRLIA</sequence>
<protein>
    <submittedName>
        <fullName evidence="7">Divalent metal cation transporter</fullName>
    </submittedName>
</protein>
<feature type="transmembrane region" description="Helical" evidence="6">
    <location>
        <begin position="317"/>
        <end position="339"/>
    </location>
</feature>
<evidence type="ECO:0000313" key="8">
    <source>
        <dbReference type="Proteomes" id="UP000501058"/>
    </source>
</evidence>
<dbReference type="AlphaFoldDB" id="A0A6G7Y2T7"/>
<name>A0A6G7Y2T7_9ACTN</name>
<evidence type="ECO:0000313" key="7">
    <source>
        <dbReference type="EMBL" id="QIK71019.1"/>
    </source>
</evidence>
<feature type="transmembrane region" description="Helical" evidence="6">
    <location>
        <begin position="189"/>
        <end position="208"/>
    </location>
</feature>
<dbReference type="Gene3D" id="1.20.1740.10">
    <property type="entry name" value="Amino acid/polyamine transporter I"/>
    <property type="match status" value="1"/>
</dbReference>
<dbReference type="KEGG" id="prv:G7070_00395"/>
<evidence type="ECO:0000256" key="5">
    <source>
        <dbReference type="ARBA" id="ARBA00023136"/>
    </source>
</evidence>
<dbReference type="GO" id="GO:0005384">
    <property type="term" value="F:manganese ion transmembrane transporter activity"/>
    <property type="evidence" value="ECO:0007669"/>
    <property type="project" value="TreeGrafter"/>
</dbReference>
<dbReference type="GO" id="GO:0015086">
    <property type="term" value="F:cadmium ion transmembrane transporter activity"/>
    <property type="evidence" value="ECO:0007669"/>
    <property type="project" value="TreeGrafter"/>
</dbReference>
<dbReference type="InterPro" id="IPR001046">
    <property type="entry name" value="NRAMP_fam"/>
</dbReference>
<feature type="transmembrane region" description="Helical" evidence="6">
    <location>
        <begin position="228"/>
        <end position="251"/>
    </location>
</feature>
<keyword evidence="4 6" id="KW-1133">Transmembrane helix</keyword>
<feature type="transmembrane region" description="Helical" evidence="6">
    <location>
        <begin position="149"/>
        <end position="169"/>
    </location>
</feature>
<feature type="transmembrane region" description="Helical" evidence="6">
    <location>
        <begin position="271"/>
        <end position="297"/>
    </location>
</feature>
<dbReference type="RefSeq" id="WP_166230881.1">
    <property type="nucleotide sequence ID" value="NZ_CP049865.1"/>
</dbReference>
<feature type="transmembrane region" description="Helical" evidence="6">
    <location>
        <begin position="47"/>
        <end position="65"/>
    </location>
</feature>
<reference evidence="7 8" key="1">
    <citation type="submission" date="2020-03" db="EMBL/GenBank/DDBJ databases">
        <title>Propioniciclava sp. nov., isolated from Hydrophilus acuminatus.</title>
        <authorList>
            <person name="Hyun D.-W."/>
            <person name="Bae J.-W."/>
        </authorList>
    </citation>
    <scope>NUCLEOTIDE SEQUENCE [LARGE SCALE GENOMIC DNA]</scope>
    <source>
        <strain evidence="7 8">HDW11</strain>
    </source>
</reference>
<dbReference type="GO" id="GO:0005886">
    <property type="term" value="C:plasma membrane"/>
    <property type="evidence" value="ECO:0007669"/>
    <property type="project" value="TreeGrafter"/>
</dbReference>
<accession>A0A6G7Y2T7</accession>
<feature type="transmembrane region" description="Helical" evidence="6">
    <location>
        <begin position="86"/>
        <end position="104"/>
    </location>
</feature>
<comment type="subcellular location">
    <subcellularLocation>
        <location evidence="1">Membrane</location>
        <topology evidence="1">Multi-pass membrane protein</topology>
    </subcellularLocation>
</comment>
<feature type="transmembrane region" description="Helical" evidence="6">
    <location>
        <begin position="124"/>
        <end position="142"/>
    </location>
</feature>